<organism evidence="1 2">
    <name type="scientific">Sphaerodactylus townsendi</name>
    <dbReference type="NCBI Taxonomy" id="933632"/>
    <lineage>
        <taxon>Eukaryota</taxon>
        <taxon>Metazoa</taxon>
        <taxon>Chordata</taxon>
        <taxon>Craniata</taxon>
        <taxon>Vertebrata</taxon>
        <taxon>Euteleostomi</taxon>
        <taxon>Lepidosauria</taxon>
        <taxon>Squamata</taxon>
        <taxon>Bifurcata</taxon>
        <taxon>Gekkota</taxon>
        <taxon>Sphaerodactylidae</taxon>
        <taxon>Sphaerodactylus</taxon>
    </lineage>
</organism>
<keyword evidence="2" id="KW-1185">Reference proteome</keyword>
<protein>
    <submittedName>
        <fullName evidence="1">Uncharacterized protein</fullName>
    </submittedName>
</protein>
<sequence length="237" mass="25406">MDSAPPQGLSAPSSPSWTEPQRSRQPFGGSKGQRQILPQSRNAPQRGSSCAGLASAALRLPPLDWPLVRLCPENCAAQGRTCQALLGIKKPLEQKGIGQEDRFPELLVNSPDSARGGEERVSEKMCEGKEEDAERLLSSPDNVQPRVTEEGGSRGGWAAARPNQGLPSCPSAPLGGYSWSSSHAPPDLPQLLLHEGMGKVLEREEGDCPRPTVRGSDGFISDRMSMYSLAINKENKG</sequence>
<dbReference type="Proteomes" id="UP000827872">
    <property type="component" value="Linkage Group LG15"/>
</dbReference>
<gene>
    <name evidence="1" type="ORF">K3G42_001194</name>
</gene>
<reference evidence="1" key="1">
    <citation type="submission" date="2021-08" db="EMBL/GenBank/DDBJ databases">
        <title>The first chromosome-level gecko genome reveals the dynamic sex chromosomes of Neotropical dwarf geckos (Sphaerodactylidae: Sphaerodactylus).</title>
        <authorList>
            <person name="Pinto B.J."/>
            <person name="Keating S.E."/>
            <person name="Gamble T."/>
        </authorList>
    </citation>
    <scope>NUCLEOTIDE SEQUENCE</scope>
    <source>
        <strain evidence="1">TG3544</strain>
    </source>
</reference>
<name>A0ACB8ET45_9SAUR</name>
<accession>A0ACB8ET45</accession>
<evidence type="ECO:0000313" key="1">
    <source>
        <dbReference type="EMBL" id="KAH7996107.1"/>
    </source>
</evidence>
<dbReference type="EMBL" id="CM037628">
    <property type="protein sequence ID" value="KAH7996107.1"/>
    <property type="molecule type" value="Genomic_DNA"/>
</dbReference>
<evidence type="ECO:0000313" key="2">
    <source>
        <dbReference type="Proteomes" id="UP000827872"/>
    </source>
</evidence>
<comment type="caution">
    <text evidence="1">The sequence shown here is derived from an EMBL/GenBank/DDBJ whole genome shotgun (WGS) entry which is preliminary data.</text>
</comment>
<proteinExistence type="predicted"/>